<dbReference type="OrthoDB" id="7860705at2"/>
<gene>
    <name evidence="2" type="ORF">TP2_09250</name>
</gene>
<evidence type="ECO:0000313" key="3">
    <source>
        <dbReference type="Proteomes" id="UP000027432"/>
    </source>
</evidence>
<feature type="signal peptide" evidence="1">
    <location>
        <begin position="1"/>
        <end position="22"/>
    </location>
</feature>
<proteinExistence type="predicted"/>
<dbReference type="Proteomes" id="UP000027432">
    <property type="component" value="Unassembled WGS sequence"/>
</dbReference>
<evidence type="ECO:0008006" key="4">
    <source>
        <dbReference type="Google" id="ProtNLM"/>
    </source>
</evidence>
<dbReference type="eggNOG" id="ENOG5032TCX">
    <property type="taxonomic scope" value="Bacteria"/>
</dbReference>
<dbReference type="EMBL" id="AUND01000023">
    <property type="protein sequence ID" value="KEO53116.1"/>
    <property type="molecule type" value="Genomic_DNA"/>
</dbReference>
<keyword evidence="3" id="KW-1185">Reference proteome</keyword>
<organism evidence="2 3">
    <name type="scientific">Thioclava pacifica DSM 10166</name>
    <dbReference type="NCBI Taxonomy" id="1353537"/>
    <lineage>
        <taxon>Bacteria</taxon>
        <taxon>Pseudomonadati</taxon>
        <taxon>Pseudomonadota</taxon>
        <taxon>Alphaproteobacteria</taxon>
        <taxon>Rhodobacterales</taxon>
        <taxon>Paracoccaceae</taxon>
        <taxon>Thioclava</taxon>
    </lineage>
</organism>
<evidence type="ECO:0000256" key="1">
    <source>
        <dbReference type="SAM" id="SignalP"/>
    </source>
</evidence>
<keyword evidence="1" id="KW-0732">Signal</keyword>
<dbReference type="RefSeq" id="WP_051692535.1">
    <property type="nucleotide sequence ID" value="NZ_AUND01000023.1"/>
</dbReference>
<feature type="chain" id="PRO_5001694558" description="DUF1353 domain-containing protein" evidence="1">
    <location>
        <begin position="23"/>
        <end position="239"/>
    </location>
</feature>
<dbReference type="Pfam" id="PF07087">
    <property type="entry name" value="DUF1353"/>
    <property type="match status" value="1"/>
</dbReference>
<comment type="caution">
    <text evidence="2">The sequence shown here is derived from an EMBL/GenBank/DDBJ whole genome shotgun (WGS) entry which is preliminary data.</text>
</comment>
<evidence type="ECO:0000313" key="2">
    <source>
        <dbReference type="EMBL" id="KEO53116.1"/>
    </source>
</evidence>
<name>A0A074J6L2_9RHOB</name>
<dbReference type="STRING" id="1353537.TP2_09250"/>
<protein>
    <recommendedName>
        <fullName evidence="4">DUF1353 domain-containing protein</fullName>
    </recommendedName>
</protein>
<reference evidence="2 3" key="1">
    <citation type="submission" date="2013-07" db="EMBL/GenBank/DDBJ databases">
        <title>Thioclava pacifica DSM 10166 Genome Sequencing.</title>
        <authorList>
            <person name="Lai Q."/>
            <person name="Shao Z."/>
        </authorList>
    </citation>
    <scope>NUCLEOTIDE SEQUENCE [LARGE SCALE GENOMIC DNA]</scope>
    <source>
        <strain evidence="2 3">DSM 10166</strain>
    </source>
</reference>
<sequence length="239" mass="26303">MMLRFVRTVLILPFLTVQSSCAEPFVPSGKFVGQLKLKKTADCTFPGPWQVQERFGYVDDSGTGWLTVKGDCTDGASIPAWAQPFVGGPMTLRYLPAAVLHDHYSKSVRPVYGWLQTQRMFHSVLLDSHVEPELAAILYAAVLIGSKKWIVRLQGTPCDIGEICVRRYGMVAVYESEPEIYDTRAFKTQFDKAIAQIKADGATGEPAVEAIVREITGGNIYIDTLSGVIAPDFVPLATE</sequence>
<accession>A0A074J6L2</accession>
<dbReference type="InterPro" id="IPR010767">
    <property type="entry name" value="Phage_CGC-2007_Cje0229"/>
</dbReference>
<dbReference type="AlphaFoldDB" id="A0A074J6L2"/>